<proteinExistence type="predicted"/>
<name>A0A2A5JQ11_PSEO7</name>
<feature type="chain" id="PRO_5012156055" evidence="1">
    <location>
        <begin position="22"/>
        <end position="181"/>
    </location>
</feature>
<feature type="signal peptide" evidence="1">
    <location>
        <begin position="1"/>
        <end position="21"/>
    </location>
</feature>
<protein>
    <submittedName>
        <fullName evidence="2">Uncharacterized protein</fullName>
    </submittedName>
</protein>
<dbReference type="RefSeq" id="WP_099642257.1">
    <property type="nucleotide sequence ID" value="NZ_NKHF01000052.1"/>
</dbReference>
<evidence type="ECO:0000313" key="3">
    <source>
        <dbReference type="Proteomes" id="UP000228621"/>
    </source>
</evidence>
<comment type="caution">
    <text evidence="2">The sequence shown here is derived from an EMBL/GenBank/DDBJ whole genome shotgun (WGS) entry which is preliminary data.</text>
</comment>
<keyword evidence="3" id="KW-1185">Reference proteome</keyword>
<reference evidence="3" key="1">
    <citation type="journal article" date="2019" name="Genome Announc.">
        <title>Draft Genome Sequence of Pseudoalteromonas piscicida Strain 36Y ROTHPW, an Hypersaline Seawater Isolate from the South Coast of Sonora, Mexico.</title>
        <authorList>
            <person name="Sanchez-Diaz R."/>
            <person name="Molina-Garza Z.J."/>
            <person name="Cruz-Suarez L.E."/>
            <person name="Selvin J."/>
            <person name="Kiran G.S."/>
            <person name="Ibarra-Gamez J.C."/>
            <person name="Gomez-Gil B."/>
            <person name="Galaviz-Silva L."/>
        </authorList>
    </citation>
    <scope>NUCLEOTIDE SEQUENCE [LARGE SCALE GENOMIC DNA]</scope>
    <source>
        <strain evidence="3">36Y_RITHPW</strain>
    </source>
</reference>
<organism evidence="2 3">
    <name type="scientific">Pseudoalteromonas piscicida</name>
    <dbReference type="NCBI Taxonomy" id="43662"/>
    <lineage>
        <taxon>Bacteria</taxon>
        <taxon>Pseudomonadati</taxon>
        <taxon>Pseudomonadota</taxon>
        <taxon>Gammaproteobacteria</taxon>
        <taxon>Alteromonadales</taxon>
        <taxon>Pseudoalteromonadaceae</taxon>
        <taxon>Pseudoalteromonas</taxon>
    </lineage>
</organism>
<dbReference type="OrthoDB" id="5631492at2"/>
<keyword evidence="1" id="KW-0732">Signal</keyword>
<dbReference type="Proteomes" id="UP000228621">
    <property type="component" value="Unassembled WGS sequence"/>
</dbReference>
<evidence type="ECO:0000256" key="1">
    <source>
        <dbReference type="SAM" id="SignalP"/>
    </source>
</evidence>
<accession>A0A2A5JQ11</accession>
<dbReference type="AlphaFoldDB" id="A0A2A5JQ11"/>
<evidence type="ECO:0000313" key="2">
    <source>
        <dbReference type="EMBL" id="PCK31515.1"/>
    </source>
</evidence>
<dbReference type="EMBL" id="NKHF01000052">
    <property type="protein sequence ID" value="PCK31515.1"/>
    <property type="molecule type" value="Genomic_DNA"/>
</dbReference>
<gene>
    <name evidence="2" type="ORF">CEX98_11720</name>
</gene>
<sequence>MYKIRVALLLGATITAGLANASTPENVADILGRDLSFSAGGLENLGHVGLWTGSQVLEVLDTPAVIEENSLNSFKNASEYWGYKARRSTVYINKRENIIKFGRQQKEFSPSYTLSFTATEGKWGYKRVYNNVTKKWERKKVVIQKAKFRCDTFVAFSWDRAGERKPYGSTPTHMYQYYDLM</sequence>